<dbReference type="InterPro" id="IPR000160">
    <property type="entry name" value="GGDEF_dom"/>
</dbReference>
<reference evidence="4 5" key="1">
    <citation type="submission" date="2020-08" db="EMBL/GenBank/DDBJ databases">
        <title>Genomic Encyclopedia of Type Strains, Phase IV (KMG-IV): sequencing the most valuable type-strain genomes for metagenomic binning, comparative biology and taxonomic classification.</title>
        <authorList>
            <person name="Goeker M."/>
        </authorList>
    </citation>
    <scope>NUCLEOTIDE SEQUENCE [LARGE SCALE GENOMIC DNA]</scope>
    <source>
        <strain evidence="4 5">DSM 23562</strain>
    </source>
</reference>
<dbReference type="Gene3D" id="3.20.20.450">
    <property type="entry name" value="EAL domain"/>
    <property type="match status" value="1"/>
</dbReference>
<dbReference type="NCBIfam" id="TIGR00254">
    <property type="entry name" value="GGDEF"/>
    <property type="match status" value="1"/>
</dbReference>
<dbReference type="InterPro" id="IPR013656">
    <property type="entry name" value="PAS_4"/>
</dbReference>
<dbReference type="InterPro" id="IPR035919">
    <property type="entry name" value="EAL_sf"/>
</dbReference>
<dbReference type="Pfam" id="PF00990">
    <property type="entry name" value="GGDEF"/>
    <property type="match status" value="1"/>
</dbReference>
<evidence type="ECO:0000313" key="5">
    <source>
        <dbReference type="Proteomes" id="UP000520814"/>
    </source>
</evidence>
<name>A0A7W9SPM0_ARMRO</name>
<dbReference type="PROSITE" id="PS50883">
    <property type="entry name" value="EAL"/>
    <property type="match status" value="1"/>
</dbReference>
<dbReference type="PANTHER" id="PTHR44757:SF2">
    <property type="entry name" value="BIOFILM ARCHITECTURE MAINTENANCE PROTEIN MBAA"/>
    <property type="match status" value="1"/>
</dbReference>
<protein>
    <submittedName>
        <fullName evidence="4">Diguanylate cyclase (GGDEF)-like protein/PAS domain S-box-containing protein</fullName>
    </submittedName>
</protein>
<dbReference type="EMBL" id="JACHGW010000002">
    <property type="protein sequence ID" value="MBB6050451.1"/>
    <property type="molecule type" value="Genomic_DNA"/>
</dbReference>
<proteinExistence type="predicted"/>
<dbReference type="SUPFAM" id="SSF55073">
    <property type="entry name" value="Nucleotide cyclase"/>
    <property type="match status" value="1"/>
</dbReference>
<dbReference type="PROSITE" id="PS50112">
    <property type="entry name" value="PAS"/>
    <property type="match status" value="1"/>
</dbReference>
<dbReference type="PANTHER" id="PTHR44757">
    <property type="entry name" value="DIGUANYLATE CYCLASE DGCP"/>
    <property type="match status" value="1"/>
</dbReference>
<dbReference type="SUPFAM" id="SSF55785">
    <property type="entry name" value="PYP-like sensor domain (PAS domain)"/>
    <property type="match status" value="1"/>
</dbReference>
<dbReference type="InterPro" id="IPR043128">
    <property type="entry name" value="Rev_trsase/Diguanyl_cyclase"/>
</dbReference>
<dbReference type="CDD" id="cd01949">
    <property type="entry name" value="GGDEF"/>
    <property type="match status" value="1"/>
</dbReference>
<feature type="domain" description="GGDEF" evidence="3">
    <location>
        <begin position="253"/>
        <end position="386"/>
    </location>
</feature>
<dbReference type="InterPro" id="IPR052155">
    <property type="entry name" value="Biofilm_reg_signaling"/>
</dbReference>
<dbReference type="InterPro" id="IPR001633">
    <property type="entry name" value="EAL_dom"/>
</dbReference>
<dbReference type="InterPro" id="IPR000014">
    <property type="entry name" value="PAS"/>
</dbReference>
<keyword evidence="5" id="KW-1185">Reference proteome</keyword>
<dbReference type="InterPro" id="IPR029787">
    <property type="entry name" value="Nucleotide_cyclase"/>
</dbReference>
<feature type="domain" description="PAS" evidence="1">
    <location>
        <begin position="125"/>
        <end position="173"/>
    </location>
</feature>
<dbReference type="SMART" id="SM00267">
    <property type="entry name" value="GGDEF"/>
    <property type="match status" value="1"/>
</dbReference>
<dbReference type="Gene3D" id="3.30.450.20">
    <property type="entry name" value="PAS domain"/>
    <property type="match status" value="1"/>
</dbReference>
<dbReference type="SMART" id="SM00091">
    <property type="entry name" value="PAS"/>
    <property type="match status" value="1"/>
</dbReference>
<sequence length="654" mass="71312">MLPRRFQLDHQLRFTALEGATESAQLGDTLRSVCSAPLWELLHDGLRQALTTRTRFTYEAEFPDEGRQVVEMVPTPMGVTVTIQPAVVFSQGVPESAPAASAPDPADDFFLRAADMLCLLEPATGTLVRANPAWHQALGYPAETLTGRKLFELIPDEDRLDVTTALAQVASGSSARLACRFLGASGDFHYLNWSLAPGAQGAPAYGAARDITQSRAVELEIRRQTHRDNLTDLPNRKAIEEAILRLLTSGAYGAFGVLVLNLDGFKVVNQALGTDGGDQALRIIARRLGAALRAEDIIGRLEGDTFVALLPGVANEGDAGSVAQKVLNAIQTPFSIRGEDAWLTTSIGIVLAPYHGTDPRTLLERAETAMYRAKKASRGNVTLWRDGMTLSGIERLALESRLAQAVDRGEMLLHYQPQVGLEDRSDPTTVKLVGFEALARWNHQQLGLIPPDTFIPMAEDSGLIVPLGQWVMREAFGQAARWQHVVAGLGVSVNLSGRQLGQKNLIDQIKELLVESNANPEQMDLEITESDLLQQDEAKVKDVLYKIKDMGLQLSVDDFGMGYTNFGRLAKLPVDRIKIDKSFVTHICESTADEAVVRAMVDISRTLGMKVVAEGVETQAQFEKLTQMGCDIIQGYLFGKPLAAADVPRLLTAR</sequence>
<dbReference type="Pfam" id="PF08448">
    <property type="entry name" value="PAS_4"/>
    <property type="match status" value="1"/>
</dbReference>
<dbReference type="SUPFAM" id="SSF141868">
    <property type="entry name" value="EAL domain-like"/>
    <property type="match status" value="1"/>
</dbReference>
<dbReference type="CDD" id="cd00130">
    <property type="entry name" value="PAS"/>
    <property type="match status" value="1"/>
</dbReference>
<dbReference type="CDD" id="cd01948">
    <property type="entry name" value="EAL"/>
    <property type="match status" value="1"/>
</dbReference>
<comment type="caution">
    <text evidence="4">The sequence shown here is derived from an EMBL/GenBank/DDBJ whole genome shotgun (WGS) entry which is preliminary data.</text>
</comment>
<dbReference type="PROSITE" id="PS50887">
    <property type="entry name" value="GGDEF"/>
    <property type="match status" value="1"/>
</dbReference>
<dbReference type="Pfam" id="PF00563">
    <property type="entry name" value="EAL"/>
    <property type="match status" value="1"/>
</dbReference>
<feature type="domain" description="EAL" evidence="2">
    <location>
        <begin position="395"/>
        <end position="654"/>
    </location>
</feature>
<evidence type="ECO:0000259" key="2">
    <source>
        <dbReference type="PROSITE" id="PS50883"/>
    </source>
</evidence>
<dbReference type="NCBIfam" id="TIGR00229">
    <property type="entry name" value="sensory_box"/>
    <property type="match status" value="1"/>
</dbReference>
<dbReference type="RefSeq" id="WP_184195427.1">
    <property type="nucleotide sequence ID" value="NZ_JACHGW010000002.1"/>
</dbReference>
<gene>
    <name evidence="4" type="ORF">HNQ39_002242</name>
</gene>
<evidence type="ECO:0000259" key="1">
    <source>
        <dbReference type="PROSITE" id="PS50112"/>
    </source>
</evidence>
<organism evidence="4 5">
    <name type="scientific">Armatimonas rosea</name>
    <dbReference type="NCBI Taxonomy" id="685828"/>
    <lineage>
        <taxon>Bacteria</taxon>
        <taxon>Bacillati</taxon>
        <taxon>Armatimonadota</taxon>
        <taxon>Armatimonadia</taxon>
        <taxon>Armatimonadales</taxon>
        <taxon>Armatimonadaceae</taxon>
        <taxon>Armatimonas</taxon>
    </lineage>
</organism>
<dbReference type="Gene3D" id="3.30.70.270">
    <property type="match status" value="1"/>
</dbReference>
<dbReference type="InterPro" id="IPR035965">
    <property type="entry name" value="PAS-like_dom_sf"/>
</dbReference>
<dbReference type="AlphaFoldDB" id="A0A7W9SPM0"/>
<evidence type="ECO:0000313" key="4">
    <source>
        <dbReference type="EMBL" id="MBB6050451.1"/>
    </source>
</evidence>
<evidence type="ECO:0000259" key="3">
    <source>
        <dbReference type="PROSITE" id="PS50887"/>
    </source>
</evidence>
<dbReference type="Proteomes" id="UP000520814">
    <property type="component" value="Unassembled WGS sequence"/>
</dbReference>
<accession>A0A7W9SPM0</accession>
<dbReference type="SMART" id="SM00052">
    <property type="entry name" value="EAL"/>
    <property type="match status" value="1"/>
</dbReference>